<dbReference type="KEGG" id="mcad:Pan265_12890"/>
<dbReference type="Gene3D" id="3.30.420.480">
    <property type="entry name" value="Domain of unknown function (DUF4445)"/>
    <property type="match status" value="1"/>
</dbReference>
<protein>
    <recommendedName>
        <fullName evidence="5">2Fe-2S ferredoxin-type domain-containing protein</fullName>
    </recommendedName>
</protein>
<dbReference type="EMBL" id="CP036280">
    <property type="protein sequence ID" value="QDU71439.1"/>
    <property type="molecule type" value="Genomic_DNA"/>
</dbReference>
<dbReference type="RefSeq" id="WP_145445587.1">
    <property type="nucleotide sequence ID" value="NZ_CP036280.1"/>
</dbReference>
<name>A0A518BWT9_9BACT</name>
<sequence>MSEGCRLRVVAEGVDDVVIDVGRDALGESVAEILYGAGLGLNTRCGRRGVCDGCFVEELGRERVERRRACAWRLEAGEAVIRIPRRSRASHRPQVLEHFDLRVPYAHDPLADEGVGIAVDLGTTTVAVVVVDLADGRVLARRSRFNGQIELGDDVLSRINLCGRGAGQLVLLQKAVVAGTLRPLILEALGEAGVELRDLGCVTVAGNTTMLHLLVGEDPTPMGAVPFTPGFVEHRVVTAGELGLALPGCGDLPVHLLPSVSAYVGADVLGGVLSTGLAYEAGASLLVDVGTNGEMVLVHEGKMTACATAAGPAFEGSGLSHGMRAARGAIERVDLEREPFGVACGTIGDAEAEGLCGTAYLDLLAQGRAVGLFNERGRFADPLPAGAESWMVDHEGVRGLAVAEGVVVTEVDVALLLQAKGAIAAGILTLLELAGVSACDVGRVYLAGGFGMSLRVEHAIAMGLLPGFRVDQVSLAGNSSLASAYLALVDRSSLEELERLRGEVESIELNQVASFEDHYIDCLSLG</sequence>
<accession>A0A518BWT9</accession>
<feature type="domain" description="RACo-like middle region" evidence="2">
    <location>
        <begin position="115"/>
        <end position="278"/>
    </location>
</feature>
<evidence type="ECO:0000259" key="2">
    <source>
        <dbReference type="Pfam" id="PF17651"/>
    </source>
</evidence>
<dbReference type="InterPro" id="IPR042259">
    <property type="entry name" value="Raco-like_middle_sf"/>
</dbReference>
<gene>
    <name evidence="3" type="ORF">Pan265_12890</name>
</gene>
<dbReference type="Proteomes" id="UP000320386">
    <property type="component" value="Chromosome"/>
</dbReference>
<dbReference type="Pfam" id="PF17651">
    <property type="entry name" value="Raco_middle"/>
    <property type="match status" value="1"/>
</dbReference>
<dbReference type="PANTHER" id="PTHR42895">
    <property type="entry name" value="IRON-SULFUR CLUSTER-BINDING PROTEIN-RELATED"/>
    <property type="match status" value="1"/>
</dbReference>
<dbReference type="InterPro" id="IPR027980">
    <property type="entry name" value="RACo_C"/>
</dbReference>
<dbReference type="InterPro" id="IPR041414">
    <property type="entry name" value="Raco-like_middle"/>
</dbReference>
<dbReference type="InterPro" id="IPR043129">
    <property type="entry name" value="ATPase_NBD"/>
</dbReference>
<dbReference type="SUPFAM" id="SSF53067">
    <property type="entry name" value="Actin-like ATPase domain"/>
    <property type="match status" value="1"/>
</dbReference>
<dbReference type="OrthoDB" id="9810588at2"/>
<reference evidence="3 4" key="1">
    <citation type="submission" date="2019-02" db="EMBL/GenBank/DDBJ databases">
        <title>Deep-cultivation of Planctomycetes and their phenomic and genomic characterization uncovers novel biology.</title>
        <authorList>
            <person name="Wiegand S."/>
            <person name="Jogler M."/>
            <person name="Boedeker C."/>
            <person name="Pinto D."/>
            <person name="Vollmers J."/>
            <person name="Rivas-Marin E."/>
            <person name="Kohn T."/>
            <person name="Peeters S.H."/>
            <person name="Heuer A."/>
            <person name="Rast P."/>
            <person name="Oberbeckmann S."/>
            <person name="Bunk B."/>
            <person name="Jeske O."/>
            <person name="Meyerdierks A."/>
            <person name="Storesund J.E."/>
            <person name="Kallscheuer N."/>
            <person name="Luecker S."/>
            <person name="Lage O.M."/>
            <person name="Pohl T."/>
            <person name="Merkel B.J."/>
            <person name="Hornburger P."/>
            <person name="Mueller R.-W."/>
            <person name="Bruemmer F."/>
            <person name="Labrenz M."/>
            <person name="Spormann A.M."/>
            <person name="Op den Camp H."/>
            <person name="Overmann J."/>
            <person name="Amann R."/>
            <person name="Jetten M.S.M."/>
            <person name="Mascher T."/>
            <person name="Medema M.H."/>
            <person name="Devos D.P."/>
            <person name="Kaster A.-K."/>
            <person name="Ovreas L."/>
            <person name="Rohde M."/>
            <person name="Galperin M.Y."/>
            <person name="Jogler C."/>
        </authorList>
    </citation>
    <scope>NUCLEOTIDE SEQUENCE [LARGE SCALE GENOMIC DNA]</scope>
    <source>
        <strain evidence="3 4">Pan265</strain>
    </source>
</reference>
<dbReference type="AlphaFoldDB" id="A0A518BWT9"/>
<feature type="domain" description="RACo C-terminal" evidence="1">
    <location>
        <begin position="284"/>
        <end position="524"/>
    </location>
</feature>
<evidence type="ECO:0000313" key="4">
    <source>
        <dbReference type="Proteomes" id="UP000320386"/>
    </source>
</evidence>
<dbReference type="PANTHER" id="PTHR42895:SF2">
    <property type="entry name" value="IRON-SULFUR CLUSTER PROTEIN"/>
    <property type="match status" value="1"/>
</dbReference>
<organism evidence="3 4">
    <name type="scientific">Mucisphaera calidilacus</name>
    <dbReference type="NCBI Taxonomy" id="2527982"/>
    <lineage>
        <taxon>Bacteria</taxon>
        <taxon>Pseudomonadati</taxon>
        <taxon>Planctomycetota</taxon>
        <taxon>Phycisphaerae</taxon>
        <taxon>Phycisphaerales</taxon>
        <taxon>Phycisphaeraceae</taxon>
        <taxon>Mucisphaera</taxon>
    </lineage>
</organism>
<dbReference type="Pfam" id="PF14574">
    <property type="entry name" value="RACo_C_ter"/>
    <property type="match status" value="1"/>
</dbReference>
<evidence type="ECO:0000313" key="3">
    <source>
        <dbReference type="EMBL" id="QDU71439.1"/>
    </source>
</evidence>
<keyword evidence="4" id="KW-1185">Reference proteome</keyword>
<dbReference type="InterPro" id="IPR052911">
    <property type="entry name" value="Corrinoid_activation_enz"/>
</dbReference>
<proteinExistence type="predicted"/>
<evidence type="ECO:0008006" key="5">
    <source>
        <dbReference type="Google" id="ProtNLM"/>
    </source>
</evidence>
<evidence type="ECO:0000259" key="1">
    <source>
        <dbReference type="Pfam" id="PF14574"/>
    </source>
</evidence>